<comment type="caution">
    <text evidence="3">The sequence shown here is derived from an EMBL/GenBank/DDBJ whole genome shotgun (WGS) entry which is preliminary data.</text>
</comment>
<feature type="transmembrane region" description="Helical" evidence="2">
    <location>
        <begin position="183"/>
        <end position="203"/>
    </location>
</feature>
<feature type="region of interest" description="Disordered" evidence="1">
    <location>
        <begin position="21"/>
        <end position="107"/>
    </location>
</feature>
<keyword evidence="2" id="KW-0812">Transmembrane</keyword>
<feature type="compositionally biased region" description="Basic and acidic residues" evidence="1">
    <location>
        <begin position="585"/>
        <end position="596"/>
    </location>
</feature>
<dbReference type="AlphaFoldDB" id="A0A0F4ZH99"/>
<organism evidence="3 4">
    <name type="scientific">Thielaviopsis punctulata</name>
    <dbReference type="NCBI Taxonomy" id="72032"/>
    <lineage>
        <taxon>Eukaryota</taxon>
        <taxon>Fungi</taxon>
        <taxon>Dikarya</taxon>
        <taxon>Ascomycota</taxon>
        <taxon>Pezizomycotina</taxon>
        <taxon>Sordariomycetes</taxon>
        <taxon>Hypocreomycetidae</taxon>
        <taxon>Microascales</taxon>
        <taxon>Ceratocystidaceae</taxon>
        <taxon>Thielaviopsis</taxon>
    </lineage>
</organism>
<keyword evidence="4" id="KW-1185">Reference proteome</keyword>
<keyword evidence="2" id="KW-0472">Membrane</keyword>
<feature type="compositionally biased region" description="Polar residues" evidence="1">
    <location>
        <begin position="35"/>
        <end position="83"/>
    </location>
</feature>
<evidence type="ECO:0000313" key="4">
    <source>
        <dbReference type="Proteomes" id="UP000033483"/>
    </source>
</evidence>
<gene>
    <name evidence="3" type="ORF">TD95_002988</name>
</gene>
<name>A0A0F4ZH99_9PEZI</name>
<protein>
    <submittedName>
        <fullName evidence="3">Uncharacterized protein</fullName>
    </submittedName>
</protein>
<evidence type="ECO:0000256" key="2">
    <source>
        <dbReference type="SAM" id="Phobius"/>
    </source>
</evidence>
<sequence>MSGTWGIVDRETDSFGVEAVADDLDSNPPTRGHSFRSNLSFPLSEGSFGTNDSFGPNASFDNNGSFDTGSGSNSANDASQRTNEFSDDERLLRDPLEPSLPPSGSRHYKIVHPDSLDDDSHSQLIMPVLEIDSQTGREFLRYRTTKAANRSDPRHPLNIPPRVQPGSSHRRPQRNSAPSFVDALLGALFDSLVWLAGLAGHAFRFAQKPLALLMAVYLFLLGMTILKSIMFHSVTNMLSPLCSVPGISSMSVCALSKFPLPNADADADSFVEFDGLMSVQGKFEQVLEKSVEGVALPLEMKRSETALRDLRSLLRFSDLPARDELVGHFDGYIDVARKVVRHMQMFNTHVGTAVDAVLSINHWTLRFLDSAVLAEQEAEGKDGINYHDGRSSNLLVRMVMMPLDLVTGAPPARKFSEEVLLGKYIEHTEYVSKRIAELIIEAQYILGLLNMAEDHLSLIYGVSTREGQQAKAERNAIRGGILTFFGGNRVELKGLDNQIHLLENVDVQRSQAMSQLTALVVELEGMQAGLEDLRDRVAAPNIAQMGTGTRIPLQVHIDTINKGVERLDSKRAYMRVVESEQMQRALDRARGREDGRVPAISGKMRR</sequence>
<feature type="region of interest" description="Disordered" evidence="1">
    <location>
        <begin position="584"/>
        <end position="606"/>
    </location>
</feature>
<evidence type="ECO:0000256" key="1">
    <source>
        <dbReference type="SAM" id="MobiDB-lite"/>
    </source>
</evidence>
<feature type="region of interest" description="Disordered" evidence="1">
    <location>
        <begin position="147"/>
        <end position="175"/>
    </location>
</feature>
<dbReference type="EMBL" id="LAEV01000595">
    <property type="protein sequence ID" value="KKA29989.1"/>
    <property type="molecule type" value="Genomic_DNA"/>
</dbReference>
<dbReference type="OrthoDB" id="4179406at2759"/>
<reference evidence="3 4" key="1">
    <citation type="submission" date="2015-03" db="EMBL/GenBank/DDBJ databases">
        <authorList>
            <person name="Radwan O."/>
            <person name="Al-Naeli F.A."/>
            <person name="Rendon G.A."/>
            <person name="Fields C."/>
        </authorList>
    </citation>
    <scope>NUCLEOTIDE SEQUENCE [LARGE SCALE GENOMIC DNA]</scope>
    <source>
        <strain evidence="3">CR-DP1</strain>
    </source>
</reference>
<keyword evidence="2" id="KW-1133">Transmembrane helix</keyword>
<dbReference type="Proteomes" id="UP000033483">
    <property type="component" value="Unassembled WGS sequence"/>
</dbReference>
<evidence type="ECO:0000313" key="3">
    <source>
        <dbReference type="EMBL" id="KKA29989.1"/>
    </source>
</evidence>
<proteinExistence type="predicted"/>
<feature type="transmembrane region" description="Helical" evidence="2">
    <location>
        <begin position="210"/>
        <end position="231"/>
    </location>
</feature>
<accession>A0A0F4ZH99</accession>